<feature type="compositionally biased region" description="Low complexity" evidence="1">
    <location>
        <begin position="1"/>
        <end position="18"/>
    </location>
</feature>
<dbReference type="OrthoDB" id="158474at2759"/>
<dbReference type="EMBL" id="CCYD01000349">
    <property type="protein sequence ID" value="CEG39038.1"/>
    <property type="molecule type" value="Genomic_DNA"/>
</dbReference>
<feature type="region of interest" description="Disordered" evidence="1">
    <location>
        <begin position="185"/>
        <end position="209"/>
    </location>
</feature>
<sequence length="279" mass="29925">MSLENDGSSSNSTSGDGSIEFPDTPKINASNSEDSCTWYSGGVCSRPRSCFDCLNVVVPGQECAVSAYGECMNSYMLSNVGGYPMNRFTYCSNNDALCSGCQENWIRDYQAGMALEANAVCVGDNGCICIAACVVPNRDDSIVENWCIPALAGTHFQLVAGLVAGTIALFVVSIVLAKRQLARRQQQDTANQEARNAANAARRAARRPAAVARLPQLTLSGWTGMREKLVSNEQIRLAGGSTTTVPSLATSSSVPSPTEEQGDAYREILPREDIIRREM</sequence>
<keyword evidence="2" id="KW-1133">Transmembrane helix</keyword>
<dbReference type="Proteomes" id="UP000054928">
    <property type="component" value="Unassembled WGS sequence"/>
</dbReference>
<reference evidence="4" key="1">
    <citation type="submission" date="2014-09" db="EMBL/GenBank/DDBJ databases">
        <authorList>
            <person name="Sharma Rahul"/>
            <person name="Thines Marco"/>
        </authorList>
    </citation>
    <scope>NUCLEOTIDE SEQUENCE [LARGE SCALE GENOMIC DNA]</scope>
</reference>
<feature type="transmembrane region" description="Helical" evidence="2">
    <location>
        <begin position="156"/>
        <end position="177"/>
    </location>
</feature>
<accession>A0A0P1AEG1</accession>
<evidence type="ECO:0000313" key="4">
    <source>
        <dbReference type="Proteomes" id="UP000054928"/>
    </source>
</evidence>
<dbReference type="RefSeq" id="XP_024575407.1">
    <property type="nucleotide sequence ID" value="XM_024724541.1"/>
</dbReference>
<dbReference type="GeneID" id="36404158"/>
<feature type="region of interest" description="Disordered" evidence="1">
    <location>
        <begin position="241"/>
        <end position="263"/>
    </location>
</feature>
<protein>
    <submittedName>
        <fullName evidence="3">Uncharacterized protein</fullName>
    </submittedName>
</protein>
<keyword evidence="4" id="KW-1185">Reference proteome</keyword>
<organism evidence="3 4">
    <name type="scientific">Plasmopara halstedii</name>
    <name type="common">Downy mildew of sunflower</name>
    <dbReference type="NCBI Taxonomy" id="4781"/>
    <lineage>
        <taxon>Eukaryota</taxon>
        <taxon>Sar</taxon>
        <taxon>Stramenopiles</taxon>
        <taxon>Oomycota</taxon>
        <taxon>Peronosporomycetes</taxon>
        <taxon>Peronosporales</taxon>
        <taxon>Peronosporaceae</taxon>
        <taxon>Plasmopara</taxon>
    </lineage>
</organism>
<dbReference type="AlphaFoldDB" id="A0A0P1AEG1"/>
<feature type="compositionally biased region" description="Low complexity" evidence="1">
    <location>
        <begin position="190"/>
        <end position="209"/>
    </location>
</feature>
<proteinExistence type="predicted"/>
<evidence type="ECO:0000313" key="3">
    <source>
        <dbReference type="EMBL" id="CEG39038.1"/>
    </source>
</evidence>
<feature type="compositionally biased region" description="Polar residues" evidence="1">
    <location>
        <begin position="241"/>
        <end position="259"/>
    </location>
</feature>
<evidence type="ECO:0000256" key="2">
    <source>
        <dbReference type="SAM" id="Phobius"/>
    </source>
</evidence>
<keyword evidence="2" id="KW-0812">Transmembrane</keyword>
<name>A0A0P1AEG1_PLAHL</name>
<feature type="region of interest" description="Disordered" evidence="1">
    <location>
        <begin position="1"/>
        <end position="26"/>
    </location>
</feature>
<dbReference type="OMA" id="GECMNSY"/>
<keyword evidence="2" id="KW-0472">Membrane</keyword>
<evidence type="ECO:0000256" key="1">
    <source>
        <dbReference type="SAM" id="MobiDB-lite"/>
    </source>
</evidence>